<dbReference type="Gene3D" id="3.40.50.300">
    <property type="entry name" value="P-loop containing nucleotide triphosphate hydrolases"/>
    <property type="match status" value="1"/>
</dbReference>
<dbReference type="InterPro" id="IPR045427">
    <property type="entry name" value="MoxR"/>
</dbReference>
<proteinExistence type="predicted"/>
<feature type="coiled-coil region" evidence="1">
    <location>
        <begin position="454"/>
        <end position="481"/>
    </location>
</feature>
<feature type="coiled-coil region" evidence="1">
    <location>
        <begin position="309"/>
        <end position="336"/>
    </location>
</feature>
<dbReference type="Pfam" id="PF17868">
    <property type="entry name" value="AAA_lid_8"/>
    <property type="match status" value="1"/>
</dbReference>
<dbReference type="EMBL" id="QSGO01000008">
    <property type="protein sequence ID" value="RHB34687.1"/>
    <property type="molecule type" value="Genomic_DNA"/>
</dbReference>
<dbReference type="SUPFAM" id="SSF52540">
    <property type="entry name" value="P-loop containing nucleoside triphosphate hydrolases"/>
    <property type="match status" value="1"/>
</dbReference>
<dbReference type="CDD" id="cd00009">
    <property type="entry name" value="AAA"/>
    <property type="match status" value="1"/>
</dbReference>
<organism evidence="3 4">
    <name type="scientific">Bacteroides nordii</name>
    <dbReference type="NCBI Taxonomy" id="291645"/>
    <lineage>
        <taxon>Bacteria</taxon>
        <taxon>Pseudomonadati</taxon>
        <taxon>Bacteroidota</taxon>
        <taxon>Bacteroidia</taxon>
        <taxon>Bacteroidales</taxon>
        <taxon>Bacteroidaceae</taxon>
        <taxon>Bacteroides</taxon>
    </lineage>
</organism>
<dbReference type="Proteomes" id="UP000284379">
    <property type="component" value="Unassembled WGS sequence"/>
</dbReference>
<dbReference type="PANTHER" id="PTHR32204">
    <property type="entry name" value="ATPASE RAVA"/>
    <property type="match status" value="1"/>
</dbReference>
<reference evidence="3 4" key="1">
    <citation type="submission" date="2018-08" db="EMBL/GenBank/DDBJ databases">
        <title>A genome reference for cultivated species of the human gut microbiota.</title>
        <authorList>
            <person name="Zou Y."/>
            <person name="Xue W."/>
            <person name="Luo G."/>
        </authorList>
    </citation>
    <scope>NUCLEOTIDE SEQUENCE [LARGE SCALE GENOMIC DNA]</scope>
    <source>
        <strain evidence="3 4">AM40-30BH</strain>
    </source>
</reference>
<evidence type="ECO:0000259" key="2">
    <source>
        <dbReference type="SMART" id="SM00382"/>
    </source>
</evidence>
<dbReference type="PANTHER" id="PTHR32204:SF0">
    <property type="entry name" value="ATPASE RAVA"/>
    <property type="match status" value="1"/>
</dbReference>
<sequence length="525" mass="60718">MNSIKPRITKLLNALNEGVFEKEHTIALSLLAAIAGESIFLLGPPGVAKSLVARRLKYAFKENSAFEYLMSRFSTPDEIFGPVSISKLKDEDTYERITEGYLPTASVVFLDEIWKAGPAIQNSLLTVINEKIYRNGQFTVKVPLKILIAASNELPAKGEGLEALYDRFLIRQFVGCIEQEFAFDRMIASTRDTEPCIPEKLTISPKEYSALQEEAEKVTLHYTFFELIHTIKRTVEQYNTQREANLPPIYISDRRWKKMVGLLRTSAYLNESSAVCFADCLLIPYCIWDEISQFPIAEDIVQRAIIVSINTYLLDEKQLEQKLDALKEDMKAEHSLREISDPAIQVVDTFYHRIEGYRIAGNLLMFASDYQNLKKDSNRLFYIQQDKFRPVNKVLKVYDFVKNRSIAQKDIYSLRKGNRSVFVNNQEYPLLCYDDCAPLPEQNEDASTPFEFRLQEVIDLLHNMETEFKKLSERENEYAKEHLFLNAKQKGDLKRILNGTAHIIENYRNELRIIAHAHEQENRDY</sequence>
<dbReference type="SMART" id="SM00382">
    <property type="entry name" value="AAA"/>
    <property type="match status" value="1"/>
</dbReference>
<feature type="domain" description="AAA+ ATPase" evidence="2">
    <location>
        <begin position="35"/>
        <end position="178"/>
    </location>
</feature>
<dbReference type="AlphaFoldDB" id="A0A413VM28"/>
<evidence type="ECO:0000256" key="1">
    <source>
        <dbReference type="SAM" id="Coils"/>
    </source>
</evidence>
<evidence type="ECO:0000313" key="4">
    <source>
        <dbReference type="Proteomes" id="UP000284379"/>
    </source>
</evidence>
<dbReference type="InterPro" id="IPR041538">
    <property type="entry name" value="RavA-like_AAA_lid"/>
</dbReference>
<accession>A0A413VM28</accession>
<protein>
    <submittedName>
        <fullName evidence="3">ATPase</fullName>
    </submittedName>
</protein>
<dbReference type="InterPro" id="IPR050513">
    <property type="entry name" value="RavA_ATPases"/>
</dbReference>
<dbReference type="Pfam" id="PF20030">
    <property type="entry name" value="bpMoxR"/>
    <property type="match status" value="1"/>
</dbReference>
<keyword evidence="1" id="KW-0175">Coiled coil</keyword>
<gene>
    <name evidence="3" type="ORF">DW888_12060</name>
</gene>
<evidence type="ECO:0000313" key="3">
    <source>
        <dbReference type="EMBL" id="RHB34687.1"/>
    </source>
</evidence>
<name>A0A413VM28_9BACE</name>
<dbReference type="InterPro" id="IPR027417">
    <property type="entry name" value="P-loop_NTPase"/>
</dbReference>
<dbReference type="RefSeq" id="WP_007485242.1">
    <property type="nucleotide sequence ID" value="NZ_CABJFV010000008.1"/>
</dbReference>
<comment type="caution">
    <text evidence="3">The sequence shown here is derived from an EMBL/GenBank/DDBJ whole genome shotgun (WGS) entry which is preliminary data.</text>
</comment>
<dbReference type="InterPro" id="IPR003593">
    <property type="entry name" value="AAA+_ATPase"/>
</dbReference>